<accession>A0A2P2Q0E5</accession>
<sequence>MLMSVKTFSKRTHGINQHGAPLWKAFQFR</sequence>
<organism evidence="1">
    <name type="scientific">Rhizophora mucronata</name>
    <name type="common">Asiatic mangrove</name>
    <dbReference type="NCBI Taxonomy" id="61149"/>
    <lineage>
        <taxon>Eukaryota</taxon>
        <taxon>Viridiplantae</taxon>
        <taxon>Streptophyta</taxon>
        <taxon>Embryophyta</taxon>
        <taxon>Tracheophyta</taxon>
        <taxon>Spermatophyta</taxon>
        <taxon>Magnoliopsida</taxon>
        <taxon>eudicotyledons</taxon>
        <taxon>Gunneridae</taxon>
        <taxon>Pentapetalae</taxon>
        <taxon>rosids</taxon>
        <taxon>fabids</taxon>
        <taxon>Malpighiales</taxon>
        <taxon>Rhizophoraceae</taxon>
        <taxon>Rhizophora</taxon>
    </lineage>
</organism>
<evidence type="ECO:0000313" key="1">
    <source>
        <dbReference type="EMBL" id="MBX60444.1"/>
    </source>
</evidence>
<name>A0A2P2Q0E5_RHIMU</name>
<protein>
    <submittedName>
        <fullName evidence="1">Uncharacterized protein</fullName>
    </submittedName>
</protein>
<dbReference type="EMBL" id="GGEC01079960">
    <property type="protein sequence ID" value="MBX60444.1"/>
    <property type="molecule type" value="Transcribed_RNA"/>
</dbReference>
<dbReference type="AlphaFoldDB" id="A0A2P2Q0E5"/>
<proteinExistence type="predicted"/>
<reference evidence="1" key="1">
    <citation type="submission" date="2018-02" db="EMBL/GenBank/DDBJ databases">
        <title>Rhizophora mucronata_Transcriptome.</title>
        <authorList>
            <person name="Meera S.P."/>
            <person name="Sreeshan A."/>
            <person name="Augustine A."/>
        </authorList>
    </citation>
    <scope>NUCLEOTIDE SEQUENCE</scope>
    <source>
        <tissue evidence="1">Leaf</tissue>
    </source>
</reference>